<accession>A0A5B7AYL3</accession>
<feature type="domain" description="NB-ARC" evidence="7">
    <location>
        <begin position="174"/>
        <end position="343"/>
    </location>
</feature>
<dbReference type="PANTHER" id="PTHR36766:SF42">
    <property type="entry name" value="NB-ARC DOMAIN DISEASE RESISTANCE PROTEIN"/>
    <property type="match status" value="1"/>
</dbReference>
<evidence type="ECO:0000259" key="10">
    <source>
        <dbReference type="Pfam" id="PF25019"/>
    </source>
</evidence>
<keyword evidence="4" id="KW-0547">Nucleotide-binding</keyword>
<dbReference type="Gene3D" id="3.40.50.300">
    <property type="entry name" value="P-loop containing nucleotide triphosphate hydrolases"/>
    <property type="match status" value="1"/>
</dbReference>
<proteinExistence type="inferred from homology"/>
<evidence type="ECO:0000256" key="3">
    <source>
        <dbReference type="ARBA" id="ARBA00022737"/>
    </source>
</evidence>
<keyword evidence="2" id="KW-0433">Leucine-rich repeat</keyword>
<name>A0A5B7AYL3_DAVIN</name>
<dbReference type="CDD" id="cd14798">
    <property type="entry name" value="RX-CC_like"/>
    <property type="match status" value="1"/>
</dbReference>
<dbReference type="Pfam" id="PF13855">
    <property type="entry name" value="LRR_8"/>
    <property type="match status" value="1"/>
</dbReference>
<dbReference type="GO" id="GO:0043531">
    <property type="term" value="F:ADP binding"/>
    <property type="evidence" value="ECO:0007669"/>
    <property type="project" value="InterPro"/>
</dbReference>
<evidence type="ECO:0000259" key="9">
    <source>
        <dbReference type="Pfam" id="PF23559"/>
    </source>
</evidence>
<dbReference type="SUPFAM" id="SSF52058">
    <property type="entry name" value="L domain-like"/>
    <property type="match status" value="1"/>
</dbReference>
<feature type="domain" description="R13L1/DRL21-like LRR repeat region" evidence="10">
    <location>
        <begin position="678"/>
        <end position="800"/>
    </location>
</feature>
<dbReference type="InterPro" id="IPR041118">
    <property type="entry name" value="Rx_N"/>
</dbReference>
<evidence type="ECO:0000256" key="2">
    <source>
        <dbReference type="ARBA" id="ARBA00022614"/>
    </source>
</evidence>
<sequence>MAEAFLQVVVENLNSLIHKEIGLLWGVNKEMTKLSSTLSTIQAVLEDAEQKQLQDRAIQNWLRKLKLAAYEVDDILDDCATEAIGMESKAQISGFLNKVHTLACYPLDNILFRHRIGNRMKEIREKLDEIAEERMKFHLREVVIMEKKVEITQWRQTGSVLTQPQVYGREEDTENIVEQLVERVSDCENVSVYPIVGMGGLGKTTIAQMVFNDDRVTRHFELRIWVCVSEDFDVKRLIKAIIESASGKACEDLDLDPLQRGLQVILNGKRYLLVLDDVWNEDQEKWDMLKYVLACGSRGASIITTTRLEKVALIMGTLPIHRLSSLSEDDCWSLFKQRAFGNETEDHPNLVAIGKEIVKKCGGVPLAAKALGSLMRFKREENEWLSIKESEIWNLPQDDNSILPALRLSYYNLSLELRRCFAYCAVFLKDSIIKKDYLIHLWMANGFISSKGKLEQEDIGNEIWNELYLRSFFQEVENDRFDDNVQRFKMHDLVHDLAQSVMEDDCHGMEVERLGNISNLNIHHFTLVLGAETIVIPKALYKVESLRTLIFKRVPREFSCDFIKFGLLRVLDASTVGITKLSSTIGNLKHLRYLNLSHSGIQILPESICSLWNLQTLNLDQCYKLQRFPKHMKYLRSLRHLYLRNCHELNHTPSEIGRLTCLKTLSLFVVGKQRGCHLTELKGLNLGGELRIKHLDRVRNVMDAKEANLVGKQNLRHLDLDWEWNSECELQEQLLEALEPPPSIEQLAIRGYKGSQFPLWMMNSILKNIVVIRLSGFMNCLQLPPLGQLPLLRNLSIYGMKYVEFIHNDSCGGGVVRGFPSLEVLGICGLPNLEGLSREEGRELFPHLRQLTIYSCPKFPFPCLSSLETLNVLGHNIHVVLSSIPNLNSLSSLSIENNDEVISFPEEMLRNLTVLLSLRIKWYSKLKVLPTSLANLIALKSLYIGGCHELESLPEQGLRGLESLQKLEISHCNKLKSLSEGLQHLTALESLDVSGCPELLVLPDGIRHLNSLQRLSISGHPTSWRLTDVILSPKMVALPLQHVPALQSLSITEYPDITSLPDWLGNLTSLQSLYIFECPKLVSLPDSIQSLTKLQTLRIKQCPELARRCEKGRGEDYYKIAHIPKVHFLNF</sequence>
<gene>
    <name evidence="11" type="ORF">Din_030815</name>
</gene>
<dbReference type="Gene3D" id="1.20.5.4130">
    <property type="match status" value="1"/>
</dbReference>
<dbReference type="GO" id="GO:0051607">
    <property type="term" value="P:defense response to virus"/>
    <property type="evidence" value="ECO:0007669"/>
    <property type="project" value="UniProtKB-ARBA"/>
</dbReference>
<organism evidence="11">
    <name type="scientific">Davidia involucrata</name>
    <name type="common">Dove tree</name>
    <dbReference type="NCBI Taxonomy" id="16924"/>
    <lineage>
        <taxon>Eukaryota</taxon>
        <taxon>Viridiplantae</taxon>
        <taxon>Streptophyta</taxon>
        <taxon>Embryophyta</taxon>
        <taxon>Tracheophyta</taxon>
        <taxon>Spermatophyta</taxon>
        <taxon>Magnoliopsida</taxon>
        <taxon>eudicotyledons</taxon>
        <taxon>Gunneridae</taxon>
        <taxon>Pentapetalae</taxon>
        <taxon>asterids</taxon>
        <taxon>Cornales</taxon>
        <taxon>Nyssaceae</taxon>
        <taxon>Davidia</taxon>
    </lineage>
</organism>
<dbReference type="FunFam" id="1.10.10.10:FF:000322">
    <property type="entry name" value="Probable disease resistance protein At1g63360"/>
    <property type="match status" value="1"/>
</dbReference>
<dbReference type="Pfam" id="PF18052">
    <property type="entry name" value="Rx_N"/>
    <property type="match status" value="1"/>
</dbReference>
<dbReference type="PRINTS" id="PR00364">
    <property type="entry name" value="DISEASERSIST"/>
</dbReference>
<dbReference type="GO" id="GO:0005524">
    <property type="term" value="F:ATP binding"/>
    <property type="evidence" value="ECO:0007669"/>
    <property type="project" value="UniProtKB-KW"/>
</dbReference>
<evidence type="ECO:0000256" key="4">
    <source>
        <dbReference type="ARBA" id="ARBA00022741"/>
    </source>
</evidence>
<dbReference type="Gene3D" id="1.10.10.10">
    <property type="entry name" value="Winged helix-like DNA-binding domain superfamily/Winged helix DNA-binding domain"/>
    <property type="match status" value="1"/>
</dbReference>
<dbReference type="InterPro" id="IPR027417">
    <property type="entry name" value="P-loop_NTPase"/>
</dbReference>
<evidence type="ECO:0000313" key="11">
    <source>
        <dbReference type="EMBL" id="MPA61374.1"/>
    </source>
</evidence>
<dbReference type="Pfam" id="PF00560">
    <property type="entry name" value="LRR_1"/>
    <property type="match status" value="1"/>
</dbReference>
<keyword evidence="5" id="KW-0611">Plant defense</keyword>
<dbReference type="EMBL" id="GHES01030815">
    <property type="protein sequence ID" value="MPA61374.1"/>
    <property type="molecule type" value="Transcribed_RNA"/>
</dbReference>
<comment type="similarity">
    <text evidence="1">Belongs to the disease resistance NB-LRR family.</text>
</comment>
<dbReference type="EC" id="3.6.1.-" evidence="11"/>
<dbReference type="AlphaFoldDB" id="A0A5B7AYL3"/>
<feature type="domain" description="Disease resistance N-terminal" evidence="8">
    <location>
        <begin position="5"/>
        <end position="90"/>
    </location>
</feature>
<dbReference type="InterPro" id="IPR036388">
    <property type="entry name" value="WH-like_DNA-bd_sf"/>
</dbReference>
<dbReference type="PANTHER" id="PTHR36766">
    <property type="entry name" value="PLANT BROAD-SPECTRUM MILDEW RESISTANCE PROTEIN RPW8"/>
    <property type="match status" value="1"/>
</dbReference>
<feature type="domain" description="Disease resistance protein winged helix" evidence="9">
    <location>
        <begin position="426"/>
        <end position="498"/>
    </location>
</feature>
<dbReference type="InterPro" id="IPR056789">
    <property type="entry name" value="LRR_R13L1-DRL21"/>
</dbReference>
<dbReference type="GO" id="GO:0016787">
    <property type="term" value="F:hydrolase activity"/>
    <property type="evidence" value="ECO:0007669"/>
    <property type="project" value="UniProtKB-KW"/>
</dbReference>
<dbReference type="InterPro" id="IPR038005">
    <property type="entry name" value="RX-like_CC"/>
</dbReference>
<reference evidence="11" key="1">
    <citation type="submission" date="2019-08" db="EMBL/GenBank/DDBJ databases">
        <title>Reference gene set and small RNA set construction with multiple tissues from Davidia involucrata Baill.</title>
        <authorList>
            <person name="Yang H."/>
            <person name="Zhou C."/>
            <person name="Li G."/>
            <person name="Wang J."/>
            <person name="Gao P."/>
            <person name="Wang M."/>
            <person name="Wang R."/>
            <person name="Zhao Y."/>
        </authorList>
    </citation>
    <scope>NUCLEOTIDE SEQUENCE</scope>
    <source>
        <tissue evidence="11">Mixed with DoveR01_LX</tissue>
    </source>
</reference>
<evidence type="ECO:0000256" key="1">
    <source>
        <dbReference type="ARBA" id="ARBA00008894"/>
    </source>
</evidence>
<evidence type="ECO:0000259" key="7">
    <source>
        <dbReference type="Pfam" id="PF00931"/>
    </source>
</evidence>
<dbReference type="FunFam" id="3.40.50.300:FF:001091">
    <property type="entry name" value="Probable disease resistance protein At1g61300"/>
    <property type="match status" value="1"/>
</dbReference>
<dbReference type="SUPFAM" id="SSF52047">
    <property type="entry name" value="RNI-like"/>
    <property type="match status" value="1"/>
</dbReference>
<dbReference type="InterPro" id="IPR001611">
    <property type="entry name" value="Leu-rich_rpt"/>
</dbReference>
<keyword evidence="11" id="KW-0378">Hydrolase</keyword>
<feature type="domain" description="R13L1/DRL21-like LRR repeat region" evidence="10">
    <location>
        <begin position="1040"/>
        <end position="1102"/>
    </location>
</feature>
<evidence type="ECO:0000256" key="6">
    <source>
        <dbReference type="ARBA" id="ARBA00022840"/>
    </source>
</evidence>
<dbReference type="SUPFAM" id="SSF52540">
    <property type="entry name" value="P-loop containing nucleoside triphosphate hydrolases"/>
    <property type="match status" value="1"/>
</dbReference>
<evidence type="ECO:0000259" key="8">
    <source>
        <dbReference type="Pfam" id="PF18052"/>
    </source>
</evidence>
<keyword evidence="3" id="KW-0677">Repeat</keyword>
<keyword evidence="6" id="KW-0067">ATP-binding</keyword>
<evidence type="ECO:0000256" key="5">
    <source>
        <dbReference type="ARBA" id="ARBA00022821"/>
    </source>
</evidence>
<dbReference type="Gene3D" id="3.80.10.10">
    <property type="entry name" value="Ribonuclease Inhibitor"/>
    <property type="match status" value="4"/>
</dbReference>
<dbReference type="Gene3D" id="1.10.8.430">
    <property type="entry name" value="Helical domain of apoptotic protease-activating factors"/>
    <property type="match status" value="1"/>
</dbReference>
<dbReference type="Pfam" id="PF23559">
    <property type="entry name" value="WHD_DRP"/>
    <property type="match status" value="1"/>
</dbReference>
<dbReference type="InterPro" id="IPR058922">
    <property type="entry name" value="WHD_DRP"/>
</dbReference>
<dbReference type="InterPro" id="IPR002182">
    <property type="entry name" value="NB-ARC"/>
</dbReference>
<dbReference type="Pfam" id="PF25019">
    <property type="entry name" value="LRR_R13L1-DRL21"/>
    <property type="match status" value="2"/>
</dbReference>
<dbReference type="InterPro" id="IPR032675">
    <property type="entry name" value="LRR_dom_sf"/>
</dbReference>
<dbReference type="Pfam" id="PF00931">
    <property type="entry name" value="NB-ARC"/>
    <property type="match status" value="1"/>
</dbReference>
<dbReference type="InterPro" id="IPR042197">
    <property type="entry name" value="Apaf_helical"/>
</dbReference>
<protein>
    <submittedName>
        <fullName evidence="11">Putative disease resistance protein RGA2</fullName>
        <ecNumber evidence="11">3.6.1.-</ecNumber>
    </submittedName>
</protein>